<evidence type="ECO:0008006" key="4">
    <source>
        <dbReference type="Google" id="ProtNLM"/>
    </source>
</evidence>
<evidence type="ECO:0000313" key="3">
    <source>
        <dbReference type="Proteomes" id="UP001515480"/>
    </source>
</evidence>
<feature type="chain" id="PRO_5044296207" description="Endonuclease/exonuclease/phosphatase domain-containing protein" evidence="1">
    <location>
        <begin position="16"/>
        <end position="269"/>
    </location>
</feature>
<feature type="signal peptide" evidence="1">
    <location>
        <begin position="1"/>
        <end position="15"/>
    </location>
</feature>
<evidence type="ECO:0000313" key="2">
    <source>
        <dbReference type="EMBL" id="KAL1522388.1"/>
    </source>
</evidence>
<sequence>MAVLLLASTTAGVLSYTQTLSLAHWNPHWQCFSGNPQCASNATAALTNMLSTDNLDFFNLVELESASYTPPAGWDAIAAHQSCGRDWDTLFFNSVRWRRLANLSGCITPSGTRSFAAGVFQSISRPELVLTVLGAHFPQTLNESTQAYAHAVRNLSSLLLGMYTKNAVLLADTNTEGPAAAAANISHHGVNKSNAQLLSDLGLWPATAQKEPPASPLFKSCCYSDDFSWQGDRIISNFGTVTSSKKLFDPAPPWACGELHKGVMLTLQV</sequence>
<name>A0AB34JNA0_PRYPA</name>
<evidence type="ECO:0000256" key="1">
    <source>
        <dbReference type="SAM" id="SignalP"/>
    </source>
</evidence>
<keyword evidence="1" id="KW-0732">Signal</keyword>
<accession>A0AB34JNA0</accession>
<proteinExistence type="predicted"/>
<dbReference type="AlphaFoldDB" id="A0AB34JNA0"/>
<keyword evidence="3" id="KW-1185">Reference proteome</keyword>
<protein>
    <recommendedName>
        <fullName evidence="4">Endonuclease/exonuclease/phosphatase domain-containing protein</fullName>
    </recommendedName>
</protein>
<reference evidence="2 3" key="1">
    <citation type="journal article" date="2024" name="Science">
        <title>Giant polyketide synthase enzymes in the biosynthesis of giant marine polyether toxins.</title>
        <authorList>
            <person name="Fallon T.R."/>
            <person name="Shende V.V."/>
            <person name="Wierzbicki I.H."/>
            <person name="Pendleton A.L."/>
            <person name="Watervoot N.F."/>
            <person name="Auber R.P."/>
            <person name="Gonzalez D.J."/>
            <person name="Wisecaver J.H."/>
            <person name="Moore B.S."/>
        </authorList>
    </citation>
    <scope>NUCLEOTIDE SEQUENCE [LARGE SCALE GENOMIC DNA]</scope>
    <source>
        <strain evidence="2 3">12B1</strain>
    </source>
</reference>
<gene>
    <name evidence="2" type="ORF">AB1Y20_017378</name>
</gene>
<organism evidence="2 3">
    <name type="scientific">Prymnesium parvum</name>
    <name type="common">Toxic golden alga</name>
    <dbReference type="NCBI Taxonomy" id="97485"/>
    <lineage>
        <taxon>Eukaryota</taxon>
        <taxon>Haptista</taxon>
        <taxon>Haptophyta</taxon>
        <taxon>Prymnesiophyceae</taxon>
        <taxon>Prymnesiales</taxon>
        <taxon>Prymnesiaceae</taxon>
        <taxon>Prymnesium</taxon>
    </lineage>
</organism>
<dbReference type="EMBL" id="JBGBPQ010000006">
    <property type="protein sequence ID" value="KAL1522388.1"/>
    <property type="molecule type" value="Genomic_DNA"/>
</dbReference>
<comment type="caution">
    <text evidence="2">The sequence shown here is derived from an EMBL/GenBank/DDBJ whole genome shotgun (WGS) entry which is preliminary data.</text>
</comment>
<dbReference type="Proteomes" id="UP001515480">
    <property type="component" value="Unassembled WGS sequence"/>
</dbReference>